<evidence type="ECO:0000313" key="3">
    <source>
        <dbReference type="Proteomes" id="UP000299102"/>
    </source>
</evidence>
<dbReference type="Proteomes" id="UP000299102">
    <property type="component" value="Unassembled WGS sequence"/>
</dbReference>
<organism evidence="2 3">
    <name type="scientific">Eumeta variegata</name>
    <name type="common">Bagworm moth</name>
    <name type="synonym">Eumeta japonica</name>
    <dbReference type="NCBI Taxonomy" id="151549"/>
    <lineage>
        <taxon>Eukaryota</taxon>
        <taxon>Metazoa</taxon>
        <taxon>Ecdysozoa</taxon>
        <taxon>Arthropoda</taxon>
        <taxon>Hexapoda</taxon>
        <taxon>Insecta</taxon>
        <taxon>Pterygota</taxon>
        <taxon>Neoptera</taxon>
        <taxon>Endopterygota</taxon>
        <taxon>Lepidoptera</taxon>
        <taxon>Glossata</taxon>
        <taxon>Ditrysia</taxon>
        <taxon>Tineoidea</taxon>
        <taxon>Psychidae</taxon>
        <taxon>Oiketicinae</taxon>
        <taxon>Eumeta</taxon>
    </lineage>
</organism>
<accession>A0A4C1SS02</accession>
<feature type="region of interest" description="Disordered" evidence="1">
    <location>
        <begin position="96"/>
        <end position="123"/>
    </location>
</feature>
<evidence type="ECO:0000313" key="2">
    <source>
        <dbReference type="EMBL" id="GBP04018.1"/>
    </source>
</evidence>
<comment type="caution">
    <text evidence="2">The sequence shown here is derived from an EMBL/GenBank/DDBJ whole genome shotgun (WGS) entry which is preliminary data.</text>
</comment>
<proteinExistence type="predicted"/>
<evidence type="ECO:0000256" key="1">
    <source>
        <dbReference type="SAM" id="MobiDB-lite"/>
    </source>
</evidence>
<protein>
    <submittedName>
        <fullName evidence="2">Uncharacterized protein</fullName>
    </submittedName>
</protein>
<sequence length="123" mass="13778">MGPVLFSLYLLEMSHLLKEPVTSIPSGRNGPDGRPLARSGLRVKFSLLRRVGIGRTAAHQIPLCLRKDVTKDSLNFVWAATCARCDGGRYGWARRKINRRAHRASPPGPRRPAPARRHRPTIH</sequence>
<name>A0A4C1SS02_EUMVA</name>
<feature type="compositionally biased region" description="Basic residues" evidence="1">
    <location>
        <begin position="113"/>
        <end position="123"/>
    </location>
</feature>
<dbReference type="EMBL" id="BGZK01000012">
    <property type="protein sequence ID" value="GBP04018.1"/>
    <property type="molecule type" value="Genomic_DNA"/>
</dbReference>
<gene>
    <name evidence="2" type="ORF">EVAR_74787_1</name>
</gene>
<reference evidence="2 3" key="1">
    <citation type="journal article" date="2019" name="Commun. Biol.">
        <title>The bagworm genome reveals a unique fibroin gene that provides high tensile strength.</title>
        <authorList>
            <person name="Kono N."/>
            <person name="Nakamura H."/>
            <person name="Ohtoshi R."/>
            <person name="Tomita M."/>
            <person name="Numata K."/>
            <person name="Arakawa K."/>
        </authorList>
    </citation>
    <scope>NUCLEOTIDE SEQUENCE [LARGE SCALE GENOMIC DNA]</scope>
</reference>
<keyword evidence="3" id="KW-1185">Reference proteome</keyword>
<dbReference type="AlphaFoldDB" id="A0A4C1SS02"/>